<organism evidence="3 4">
    <name type="scientific">Rhizopus stolonifer</name>
    <name type="common">Rhizopus nigricans</name>
    <dbReference type="NCBI Taxonomy" id="4846"/>
    <lineage>
        <taxon>Eukaryota</taxon>
        <taxon>Fungi</taxon>
        <taxon>Fungi incertae sedis</taxon>
        <taxon>Mucoromycota</taxon>
        <taxon>Mucoromycotina</taxon>
        <taxon>Mucoromycetes</taxon>
        <taxon>Mucorales</taxon>
        <taxon>Mucorineae</taxon>
        <taxon>Rhizopodaceae</taxon>
        <taxon>Rhizopus</taxon>
    </lineage>
</organism>
<sequence>MKFFTVLAILSVAALATAAPCGHGDNNSNHEDNSKHINKENNQSIGSLSGLLGDTHILSHEETNNYVSQSAKNN</sequence>
<evidence type="ECO:0000313" key="4">
    <source>
        <dbReference type="Proteomes" id="UP000253551"/>
    </source>
</evidence>
<keyword evidence="4" id="KW-1185">Reference proteome</keyword>
<comment type="caution">
    <text evidence="3">The sequence shown here is derived from an EMBL/GenBank/DDBJ whole genome shotgun (WGS) entry which is preliminary data.</text>
</comment>
<feature type="region of interest" description="Disordered" evidence="1">
    <location>
        <begin position="20"/>
        <end position="48"/>
    </location>
</feature>
<dbReference type="AlphaFoldDB" id="A0A367KWB2"/>
<gene>
    <name evidence="3" type="ORF">CU098_013810</name>
</gene>
<dbReference type="EMBL" id="PJQM01000162">
    <property type="protein sequence ID" value="RCI06400.1"/>
    <property type="molecule type" value="Genomic_DNA"/>
</dbReference>
<accession>A0A367KWB2</accession>
<proteinExistence type="predicted"/>
<evidence type="ECO:0000256" key="2">
    <source>
        <dbReference type="SAM" id="SignalP"/>
    </source>
</evidence>
<evidence type="ECO:0000313" key="3">
    <source>
        <dbReference type="EMBL" id="RCI06400.1"/>
    </source>
</evidence>
<evidence type="ECO:0000256" key="1">
    <source>
        <dbReference type="SAM" id="MobiDB-lite"/>
    </source>
</evidence>
<dbReference type="Proteomes" id="UP000253551">
    <property type="component" value="Unassembled WGS sequence"/>
</dbReference>
<feature type="compositionally biased region" description="Basic and acidic residues" evidence="1">
    <location>
        <begin position="28"/>
        <end position="39"/>
    </location>
</feature>
<feature type="signal peptide" evidence="2">
    <location>
        <begin position="1"/>
        <end position="18"/>
    </location>
</feature>
<feature type="chain" id="PRO_5016991838" evidence="2">
    <location>
        <begin position="19"/>
        <end position="74"/>
    </location>
</feature>
<reference evidence="3 4" key="1">
    <citation type="journal article" date="2018" name="G3 (Bethesda)">
        <title>Phylogenetic and Phylogenomic Definition of Rhizopus Species.</title>
        <authorList>
            <person name="Gryganskyi A.P."/>
            <person name="Golan J."/>
            <person name="Dolatabadi S."/>
            <person name="Mondo S."/>
            <person name="Robb S."/>
            <person name="Idnurm A."/>
            <person name="Muszewska A."/>
            <person name="Steczkiewicz K."/>
            <person name="Masonjones S."/>
            <person name="Liao H.L."/>
            <person name="Gajdeczka M.T."/>
            <person name="Anike F."/>
            <person name="Vuek A."/>
            <person name="Anishchenko I.M."/>
            <person name="Voigt K."/>
            <person name="de Hoog G.S."/>
            <person name="Smith M.E."/>
            <person name="Heitman J."/>
            <person name="Vilgalys R."/>
            <person name="Stajich J.E."/>
        </authorList>
    </citation>
    <scope>NUCLEOTIDE SEQUENCE [LARGE SCALE GENOMIC DNA]</scope>
    <source>
        <strain evidence="3 4">LSU 92-RS-03</strain>
    </source>
</reference>
<name>A0A367KWB2_RHIST</name>
<keyword evidence="2" id="KW-0732">Signal</keyword>
<protein>
    <submittedName>
        <fullName evidence="3">Uncharacterized protein</fullName>
    </submittedName>
</protein>